<keyword evidence="2" id="KW-1185">Reference proteome</keyword>
<organism evidence="1 2">
    <name type="scientific">Hymenobacter crusticola</name>
    <dbReference type="NCBI Taxonomy" id="1770526"/>
    <lineage>
        <taxon>Bacteria</taxon>
        <taxon>Pseudomonadati</taxon>
        <taxon>Bacteroidota</taxon>
        <taxon>Cytophagia</taxon>
        <taxon>Cytophagales</taxon>
        <taxon>Hymenobacteraceae</taxon>
        <taxon>Hymenobacter</taxon>
    </lineage>
</organism>
<gene>
    <name evidence="1" type="ORF">BXP70_12725</name>
</gene>
<dbReference type="EMBL" id="MTSE01000005">
    <property type="protein sequence ID" value="OUJ73833.1"/>
    <property type="molecule type" value="Genomic_DNA"/>
</dbReference>
<dbReference type="OrthoDB" id="886014at2"/>
<dbReference type="RefSeq" id="WP_086594442.1">
    <property type="nucleotide sequence ID" value="NZ_MTSE01000005.1"/>
</dbReference>
<accession>A0A243WDU9</accession>
<dbReference type="AlphaFoldDB" id="A0A243WDU9"/>
<comment type="caution">
    <text evidence="1">The sequence shown here is derived from an EMBL/GenBank/DDBJ whole genome shotgun (WGS) entry which is preliminary data.</text>
</comment>
<evidence type="ECO:0000313" key="2">
    <source>
        <dbReference type="Proteomes" id="UP000194873"/>
    </source>
</evidence>
<sequence>MEKIPLKVWNRIALLESPIAAEINTNDARYRRWIAILPNLPSAVIPDPLPYYQYCIMDSLYDAEQLQVHALQMNEDLALINEARYFVSNENELYQQLAELEVDPTLFNSPWRVDHPSV</sequence>
<proteinExistence type="predicted"/>
<name>A0A243WDU9_9BACT</name>
<reference evidence="1 2" key="1">
    <citation type="submission" date="2017-01" db="EMBL/GenBank/DDBJ databases">
        <title>A new Hymenobacter.</title>
        <authorList>
            <person name="Liang Y."/>
            <person name="Feng F."/>
        </authorList>
    </citation>
    <scope>NUCLEOTIDE SEQUENCE [LARGE SCALE GENOMIC DNA]</scope>
    <source>
        <strain evidence="1">MIMBbqt21</strain>
    </source>
</reference>
<evidence type="ECO:0000313" key="1">
    <source>
        <dbReference type="EMBL" id="OUJ73833.1"/>
    </source>
</evidence>
<protein>
    <submittedName>
        <fullName evidence="1">Uncharacterized protein</fullName>
    </submittedName>
</protein>
<dbReference type="Proteomes" id="UP000194873">
    <property type="component" value="Unassembled WGS sequence"/>
</dbReference>